<dbReference type="InterPro" id="IPR013762">
    <property type="entry name" value="Integrase-like_cat_sf"/>
</dbReference>
<dbReference type="InterPro" id="IPR025269">
    <property type="entry name" value="SAM-like_dom"/>
</dbReference>
<comment type="similarity">
    <text evidence="1">Belongs to the 'phage' integrase family.</text>
</comment>
<reference evidence="6 7" key="1">
    <citation type="submission" date="2021-02" db="EMBL/GenBank/DDBJ databases">
        <title>Complete genome of Desulfoluna sp. strain ASN36.</title>
        <authorList>
            <person name="Takahashi A."/>
            <person name="Kojima H."/>
            <person name="Fukui M."/>
        </authorList>
    </citation>
    <scope>NUCLEOTIDE SEQUENCE [LARGE SCALE GENOMIC DNA]</scope>
    <source>
        <strain evidence="6 7">ASN36</strain>
    </source>
</reference>
<dbReference type="InterPro" id="IPR022000">
    <property type="entry name" value="Min27-like_integrase_DNA_bind"/>
</dbReference>
<dbReference type="Gene3D" id="1.10.150.130">
    <property type="match status" value="1"/>
</dbReference>
<dbReference type="PROSITE" id="PS51898">
    <property type="entry name" value="TYR_RECOMBINASE"/>
    <property type="match status" value="1"/>
</dbReference>
<dbReference type="Proteomes" id="UP001320148">
    <property type="component" value="Chromosome"/>
</dbReference>
<evidence type="ECO:0000313" key="6">
    <source>
        <dbReference type="EMBL" id="BCS94553.1"/>
    </source>
</evidence>
<dbReference type="InterPro" id="IPR010998">
    <property type="entry name" value="Integrase_recombinase_N"/>
</dbReference>
<dbReference type="Gene3D" id="1.10.443.10">
    <property type="entry name" value="Intergrase catalytic core"/>
    <property type="match status" value="1"/>
</dbReference>
<protein>
    <submittedName>
        <fullName evidence="6">Integrase</fullName>
    </submittedName>
</protein>
<dbReference type="EMBL" id="AP024488">
    <property type="protein sequence ID" value="BCS94553.1"/>
    <property type="molecule type" value="Genomic_DNA"/>
</dbReference>
<keyword evidence="3" id="KW-0238">DNA-binding</keyword>
<dbReference type="InterPro" id="IPR050808">
    <property type="entry name" value="Phage_Integrase"/>
</dbReference>
<feature type="domain" description="Tyr recombinase" evidence="5">
    <location>
        <begin position="222"/>
        <end position="404"/>
    </location>
</feature>
<evidence type="ECO:0000313" key="7">
    <source>
        <dbReference type="Proteomes" id="UP001320148"/>
    </source>
</evidence>
<dbReference type="InterPro" id="IPR002104">
    <property type="entry name" value="Integrase_catalytic"/>
</dbReference>
<keyword evidence="4" id="KW-0233">DNA recombination</keyword>
<name>A0ABN6EW42_9BACT</name>
<accession>A0ABN6EW42</accession>
<proteinExistence type="inferred from homology"/>
<dbReference type="CDD" id="cd01189">
    <property type="entry name" value="INT_ICEBs1_C_like"/>
    <property type="match status" value="1"/>
</dbReference>
<dbReference type="InterPro" id="IPR011010">
    <property type="entry name" value="DNA_brk_join_enz"/>
</dbReference>
<dbReference type="Pfam" id="PF12167">
    <property type="entry name" value="Arm-DNA-bind_2"/>
    <property type="match status" value="1"/>
</dbReference>
<evidence type="ECO:0000256" key="1">
    <source>
        <dbReference type="ARBA" id="ARBA00008857"/>
    </source>
</evidence>
<sequence length="416" mass="48740">MTGNEAVLIDFPGQKKKAWKRDKLNENKKGSVYERGGKLYVYFFYKNERVREPSGLADTEEHRRKLRLFLDKIHFEIDEGSFEFGYTFPYSKKKEHFTLLEGRTLKTTPEEVTFGSYFEKWMKEMKPGMTVGKIRDYQKIADFYLLPYFAEMPFSEFKIMTMKKFLAHLVGSRSRYGKPLAANTIKNVFIPLRAITADAFSEYDWAMPDPFIALKMPKRKKPKVNPFTFEDWIQVMGAISPWYKPYFEFAVNTGLRPSEQVALKWSAIDAEYIEVELSRVLGYEKEDLKTESSRRSIEIRPAMREILERQKKLTSHLKSEYVFLNNNGKPISQVKMSQLWGRAMKRANLPHRRMYEIRHTFASWALAAGEQPGWVAKTLGHTDLTMVYTVYARFIPALKKDDGGKFESMYAKKHLL</sequence>
<evidence type="ECO:0000259" key="5">
    <source>
        <dbReference type="PROSITE" id="PS51898"/>
    </source>
</evidence>
<keyword evidence="7" id="KW-1185">Reference proteome</keyword>
<evidence type="ECO:0000256" key="2">
    <source>
        <dbReference type="ARBA" id="ARBA00022908"/>
    </source>
</evidence>
<dbReference type="PANTHER" id="PTHR30629:SF6">
    <property type="entry name" value="PROPHAGE INTEGRASE INTA-RELATED"/>
    <property type="match status" value="1"/>
</dbReference>
<keyword evidence="2" id="KW-0229">DNA integration</keyword>
<dbReference type="PANTHER" id="PTHR30629">
    <property type="entry name" value="PROPHAGE INTEGRASE"/>
    <property type="match status" value="1"/>
</dbReference>
<dbReference type="Pfam" id="PF00589">
    <property type="entry name" value="Phage_integrase"/>
    <property type="match status" value="1"/>
</dbReference>
<dbReference type="Pfam" id="PF13102">
    <property type="entry name" value="Phage_int_SAM_5"/>
    <property type="match status" value="1"/>
</dbReference>
<evidence type="ECO:0000256" key="3">
    <source>
        <dbReference type="ARBA" id="ARBA00023125"/>
    </source>
</evidence>
<gene>
    <name evidence="6" type="ORF">DSLASN_01850</name>
</gene>
<dbReference type="RefSeq" id="WP_236890863.1">
    <property type="nucleotide sequence ID" value="NZ_AP024488.1"/>
</dbReference>
<organism evidence="6 7">
    <name type="scientific">Desulfoluna limicola</name>
    <dbReference type="NCBI Taxonomy" id="2810562"/>
    <lineage>
        <taxon>Bacteria</taxon>
        <taxon>Pseudomonadati</taxon>
        <taxon>Thermodesulfobacteriota</taxon>
        <taxon>Desulfobacteria</taxon>
        <taxon>Desulfobacterales</taxon>
        <taxon>Desulfolunaceae</taxon>
        <taxon>Desulfoluna</taxon>
    </lineage>
</organism>
<evidence type="ECO:0000256" key="4">
    <source>
        <dbReference type="ARBA" id="ARBA00023172"/>
    </source>
</evidence>
<dbReference type="SUPFAM" id="SSF56349">
    <property type="entry name" value="DNA breaking-rejoining enzymes"/>
    <property type="match status" value="1"/>
</dbReference>